<gene>
    <name evidence="2" type="ORF">JKIAZH3_G3384</name>
</gene>
<comment type="caution">
    <text evidence="2">The sequence shown here is derived from an EMBL/GenBank/DDBJ whole genome shotgun (WGS) entry which is preliminary data.</text>
</comment>
<protein>
    <submittedName>
        <fullName evidence="2">Uncharacterized protein</fullName>
    </submittedName>
</protein>
<evidence type="ECO:0000256" key="1">
    <source>
        <dbReference type="SAM" id="MobiDB-lite"/>
    </source>
</evidence>
<reference evidence="2" key="1">
    <citation type="submission" date="2020-10" db="EMBL/GenBank/DDBJ databases">
        <authorList>
            <person name="Sedaghatjoo S."/>
        </authorList>
    </citation>
    <scope>NUCLEOTIDE SEQUENCE</scope>
    <source>
        <strain evidence="2">AZH3</strain>
    </source>
</reference>
<evidence type="ECO:0000313" key="2">
    <source>
        <dbReference type="EMBL" id="CAD6915901.1"/>
    </source>
</evidence>
<feature type="region of interest" description="Disordered" evidence="1">
    <location>
        <begin position="75"/>
        <end position="100"/>
    </location>
</feature>
<feature type="non-terminal residue" evidence="2">
    <location>
        <position position="466"/>
    </location>
</feature>
<feature type="region of interest" description="Disordered" evidence="1">
    <location>
        <begin position="201"/>
        <end position="221"/>
    </location>
</feature>
<organism evidence="2 3">
    <name type="scientific">Tilletia caries</name>
    <name type="common">wheat bunt fungus</name>
    <dbReference type="NCBI Taxonomy" id="13290"/>
    <lineage>
        <taxon>Eukaryota</taxon>
        <taxon>Fungi</taxon>
        <taxon>Dikarya</taxon>
        <taxon>Basidiomycota</taxon>
        <taxon>Ustilaginomycotina</taxon>
        <taxon>Exobasidiomycetes</taxon>
        <taxon>Tilletiales</taxon>
        <taxon>Tilletiaceae</taxon>
        <taxon>Tilletia</taxon>
    </lineage>
</organism>
<dbReference type="EMBL" id="CAJHJG010001933">
    <property type="protein sequence ID" value="CAD6915901.1"/>
    <property type="molecule type" value="Genomic_DNA"/>
</dbReference>
<keyword evidence="3" id="KW-1185">Reference proteome</keyword>
<sequence length="466" mass="50824">MVMLNVPALGGKSGPLLASTVHPQVRDILSDDSLMGASLGEAMIQAIEMQMKLHTEQDLRFLETLDAKDEDIVLPVTQPGSQDGQDDVLPSTSEGHEPPTLFSHATARVAIELGKASETEAQEIASRVPLVASSSFKDAIFNFAPLPYAVLSQALRFSSMAKTPRGSKQASESGGASQGADAVDEWIIRNEKYMRARLVLDNPRDDGSPAAPTGDETNPSLLRLGIDKSGSHWKEFMVGLGRDSKRVFVNSNPQDSSSSTIRIQRPDKADLPGLLLLDHYRKEVIEINALSAFQSRFETMIFAALKGLDWSNVLVAGGIALAALTSVTDEEAQKSEGSDIDLYLWGLTADQANAKLLEIEKVFASNLPLDEGTGKPIKYAALRNLQTITFVPERYPYRRVQVILKLCLNPMAILLNFDLDQVAVGYTGDEVWMLPRASRALVTGYTTFTMDLIHGSFLESRKATQC</sequence>
<proteinExistence type="predicted"/>
<name>A0ABN7ITZ2_9BASI</name>
<evidence type="ECO:0000313" key="3">
    <source>
        <dbReference type="Proteomes" id="UP000836402"/>
    </source>
</evidence>
<dbReference type="Proteomes" id="UP000836402">
    <property type="component" value="Unassembled WGS sequence"/>
</dbReference>
<feature type="non-terminal residue" evidence="2">
    <location>
        <position position="1"/>
    </location>
</feature>
<accession>A0ABN7ITZ2</accession>